<feature type="compositionally biased region" description="Polar residues" evidence="5">
    <location>
        <begin position="520"/>
        <end position="543"/>
    </location>
</feature>
<evidence type="ECO:0000313" key="7">
    <source>
        <dbReference type="EMBL" id="NXB19743.1"/>
    </source>
</evidence>
<feature type="non-terminal residue" evidence="7">
    <location>
        <position position="572"/>
    </location>
</feature>
<organism evidence="7 8">
    <name type="scientific">Rhagologus leucostigma</name>
    <dbReference type="NCBI Taxonomy" id="156170"/>
    <lineage>
        <taxon>Eukaryota</taxon>
        <taxon>Metazoa</taxon>
        <taxon>Chordata</taxon>
        <taxon>Craniata</taxon>
        <taxon>Vertebrata</taxon>
        <taxon>Euteleostomi</taxon>
        <taxon>Archelosauria</taxon>
        <taxon>Archosauria</taxon>
        <taxon>Dinosauria</taxon>
        <taxon>Saurischia</taxon>
        <taxon>Theropoda</taxon>
        <taxon>Coelurosauria</taxon>
        <taxon>Aves</taxon>
        <taxon>Neognathae</taxon>
        <taxon>Neoaves</taxon>
        <taxon>Telluraves</taxon>
        <taxon>Australaves</taxon>
        <taxon>Passeriformes</taxon>
        <taxon>Corvoidea</taxon>
        <taxon>Pachycephalidae</taxon>
        <taxon>Rhagologus</taxon>
    </lineage>
</organism>
<proteinExistence type="predicted"/>
<dbReference type="PANTHER" id="PTHR40389:SF3">
    <property type="entry name" value="IGE-BINDING PROTEIN"/>
    <property type="match status" value="1"/>
</dbReference>
<reference evidence="7 8" key="1">
    <citation type="submission" date="2019-09" db="EMBL/GenBank/DDBJ databases">
        <title>Bird 10,000 Genomes (B10K) Project - Family phase.</title>
        <authorList>
            <person name="Zhang G."/>
        </authorList>
    </citation>
    <scope>NUCLEOTIDE SEQUENCE [LARGE SCALE GENOMIC DNA]</scope>
    <source>
        <strain evidence="7">B10K-DU-029-40</strain>
        <tissue evidence="7">Muscle</tissue>
    </source>
</reference>
<feature type="domain" description="CCHC-type" evidence="6">
    <location>
        <begin position="492"/>
        <end position="507"/>
    </location>
</feature>
<sequence length="572" mass="62219">MDRQAAYDLFITGLEKKGLKGIDLRKEVPGLLAWGYAKGVFANPHTVHEITEWRTLGDRLWEAVLEDDKTAKKLGKVWRTVHNALLQQEAEKRAAEGALAARRKNTYYGREDEPLAPGVTTVVLPAPGSAGGPAAAQSCLEPSAPPLEEPGKEKGIPGGPLGDEPDPVPGAQSDLWGEMVKQRKEAWAALAKHGLESGDVELVEVAGTLACPVTYTLVVDQNGQVVNHLGTFTPLDWKLLAELRQTVAQFGPKSEPVKQMLDYMFNTMLLLPNDLRGLTRLIFTPHQQLLFNAHWQALVQESVATQRQPGDPLHGVTLDELMGLGPYLRTDAQMISGPDKVREAMRLVRTAIDRVKDSTGVPLYMGIKQGRDEPFGSFVDKAAAAIERAGVPEYMKGALLKQCAPQNSNEETKRVLATLGANWSIEEALERMALQPTGQQAFLVSAIRELGLGLQKQAESTQNQVLAALAPLRASTAAPATAGNNRRPPSAKCYRCGQGGHMRKNCRTPEVWCQNCQSGTHNTSACRRRTGNSQRSANGSRAPTQIAAAESAPPPVYNQPPQGAWDLTWQQQ</sequence>
<evidence type="ECO:0000256" key="1">
    <source>
        <dbReference type="ARBA" id="ARBA00022723"/>
    </source>
</evidence>
<dbReference type="InterPro" id="IPR036875">
    <property type="entry name" value="Znf_CCHC_sf"/>
</dbReference>
<dbReference type="SMART" id="SM00343">
    <property type="entry name" value="ZnF_C2HC"/>
    <property type="match status" value="1"/>
</dbReference>
<dbReference type="SUPFAM" id="SSF57756">
    <property type="entry name" value="Retrovirus zinc finger-like domains"/>
    <property type="match status" value="1"/>
</dbReference>
<dbReference type="InterPro" id="IPR008919">
    <property type="entry name" value="Retrov_capsid_N"/>
</dbReference>
<name>A0A7K8BXK8_9CORV</name>
<accession>A0A7K8BXK8</accession>
<comment type="caution">
    <text evidence="7">The sequence shown here is derived from an EMBL/GenBank/DDBJ whole genome shotgun (WGS) entry which is preliminary data.</text>
</comment>
<dbReference type="InterPro" id="IPR045345">
    <property type="entry name" value="Gag_p24_C"/>
</dbReference>
<dbReference type="Gene3D" id="4.10.60.10">
    <property type="entry name" value="Zinc finger, CCHC-type"/>
    <property type="match status" value="1"/>
</dbReference>
<dbReference type="AlphaFoldDB" id="A0A7K8BXK8"/>
<keyword evidence="8" id="KW-1185">Reference proteome</keyword>
<keyword evidence="2 4" id="KW-0863">Zinc-finger</keyword>
<dbReference type="PANTHER" id="PTHR40389">
    <property type="entry name" value="ENDOGENOUS RETROVIRUS GROUP K MEMBER 24 GAG POLYPROTEIN-RELATED"/>
    <property type="match status" value="1"/>
</dbReference>
<dbReference type="Proteomes" id="UP000564948">
    <property type="component" value="Unassembled WGS sequence"/>
</dbReference>
<keyword evidence="3" id="KW-0862">Zinc</keyword>
<dbReference type="Pfam" id="PF00607">
    <property type="entry name" value="Gag_p24"/>
    <property type="match status" value="1"/>
</dbReference>
<evidence type="ECO:0000256" key="2">
    <source>
        <dbReference type="ARBA" id="ARBA00022771"/>
    </source>
</evidence>
<dbReference type="EMBL" id="VZTD01003090">
    <property type="protein sequence ID" value="NXB19743.1"/>
    <property type="molecule type" value="Genomic_DNA"/>
</dbReference>
<dbReference type="Gene3D" id="1.10.1200.30">
    <property type="match status" value="1"/>
</dbReference>
<evidence type="ECO:0000259" key="6">
    <source>
        <dbReference type="PROSITE" id="PS50158"/>
    </source>
</evidence>
<dbReference type="Pfam" id="PF19317">
    <property type="entry name" value="Gag_p24_C"/>
    <property type="match status" value="1"/>
</dbReference>
<protein>
    <submittedName>
        <fullName evidence="7">GAK8 protein</fullName>
    </submittedName>
</protein>
<feature type="non-terminal residue" evidence="7">
    <location>
        <position position="1"/>
    </location>
</feature>
<evidence type="ECO:0000256" key="4">
    <source>
        <dbReference type="PROSITE-ProRule" id="PRU00047"/>
    </source>
</evidence>
<keyword evidence="1" id="KW-0479">Metal-binding</keyword>
<evidence type="ECO:0000256" key="3">
    <source>
        <dbReference type="ARBA" id="ARBA00022833"/>
    </source>
</evidence>
<dbReference type="SUPFAM" id="SSF47353">
    <property type="entry name" value="Retrovirus capsid dimerization domain-like"/>
    <property type="match status" value="1"/>
</dbReference>
<dbReference type="GO" id="GO:0008270">
    <property type="term" value="F:zinc ion binding"/>
    <property type="evidence" value="ECO:0007669"/>
    <property type="project" value="UniProtKB-KW"/>
</dbReference>
<dbReference type="InterPro" id="IPR050195">
    <property type="entry name" value="Primate_lentivir_Gag_pol-like"/>
</dbReference>
<evidence type="ECO:0000313" key="8">
    <source>
        <dbReference type="Proteomes" id="UP000564948"/>
    </source>
</evidence>
<feature type="region of interest" description="Disordered" evidence="5">
    <location>
        <begin position="128"/>
        <end position="166"/>
    </location>
</feature>
<dbReference type="InterPro" id="IPR001878">
    <property type="entry name" value="Znf_CCHC"/>
</dbReference>
<dbReference type="SUPFAM" id="SSF47943">
    <property type="entry name" value="Retrovirus capsid protein, N-terminal core domain"/>
    <property type="match status" value="1"/>
</dbReference>
<dbReference type="PROSITE" id="PS50158">
    <property type="entry name" value="ZF_CCHC"/>
    <property type="match status" value="1"/>
</dbReference>
<gene>
    <name evidence="7" type="primary">Ervk8_0</name>
    <name evidence="7" type="ORF">RHALEU_R09325</name>
</gene>
<dbReference type="GO" id="GO:0003676">
    <property type="term" value="F:nucleic acid binding"/>
    <property type="evidence" value="ECO:0007669"/>
    <property type="project" value="InterPro"/>
</dbReference>
<dbReference type="GO" id="GO:0016032">
    <property type="term" value="P:viral process"/>
    <property type="evidence" value="ECO:0007669"/>
    <property type="project" value="InterPro"/>
</dbReference>
<evidence type="ECO:0000256" key="5">
    <source>
        <dbReference type="SAM" id="MobiDB-lite"/>
    </source>
</evidence>
<feature type="region of interest" description="Disordered" evidence="5">
    <location>
        <begin position="520"/>
        <end position="572"/>
    </location>
</feature>
<dbReference type="InterPro" id="IPR008916">
    <property type="entry name" value="Retrov_capsid_C"/>
</dbReference>
<dbReference type="Gene3D" id="1.10.375.10">
    <property type="entry name" value="Human Immunodeficiency Virus Type 1 Capsid Protein"/>
    <property type="match status" value="1"/>
</dbReference>